<feature type="chain" id="PRO_5045029846" evidence="1">
    <location>
        <begin position="28"/>
        <end position="161"/>
    </location>
</feature>
<feature type="signal peptide" evidence="1">
    <location>
        <begin position="1"/>
        <end position="27"/>
    </location>
</feature>
<evidence type="ECO:0000313" key="4">
    <source>
        <dbReference type="EMBL" id="GAA4826610.1"/>
    </source>
</evidence>
<dbReference type="Gene3D" id="2.60.40.10">
    <property type="entry name" value="Immunoglobulins"/>
    <property type="match status" value="1"/>
</dbReference>
<gene>
    <name evidence="2" type="ORF">GCM10023353_39690</name>
    <name evidence="3" type="ORF">GCM10023353_39780</name>
    <name evidence="4" type="ORF">GCM10023353_39860</name>
    <name evidence="5" type="ORF">GCM10023353_39940</name>
</gene>
<proteinExistence type="predicted"/>
<dbReference type="EMBL" id="BAABKQ010000004">
    <property type="protein sequence ID" value="GAA4826662.1"/>
    <property type="molecule type" value="Genomic_DNA"/>
</dbReference>
<reference evidence="5" key="1">
    <citation type="journal article" date="2014" name="Int. J. Syst. Evol. Microbiol.">
        <title>Complete genome of a new Firmicutes species belonging to the dominant human colonic microbiota ('Ruminococcus bicirculans') reveals two chromosomes and a selective capacity to utilize plant glucans.</title>
        <authorList>
            <consortium name="NISC Comparative Sequencing Program"/>
            <person name="Wegmann U."/>
            <person name="Louis P."/>
            <person name="Goesmann A."/>
            <person name="Henrissat B."/>
            <person name="Duncan S.H."/>
            <person name="Flint H.J."/>
        </authorList>
    </citation>
    <scope>NUCLEOTIDE SEQUENCE</scope>
    <source>
        <strain evidence="5">JCM 18542</strain>
    </source>
</reference>
<evidence type="ECO:0000313" key="5">
    <source>
        <dbReference type="EMBL" id="GAA4826662.1"/>
    </source>
</evidence>
<dbReference type="Proteomes" id="UP001500839">
    <property type="component" value="Unassembled WGS sequence"/>
</dbReference>
<reference evidence="6" key="2">
    <citation type="journal article" date="2019" name="Int. J. Syst. Evol. Microbiol.">
        <title>The Global Catalogue of Microorganisms (GCM) 10K type strain sequencing project: providing services to taxonomists for standard genome sequencing and annotation.</title>
        <authorList>
            <consortium name="The Broad Institute Genomics Platform"/>
            <consortium name="The Broad Institute Genome Sequencing Center for Infectious Disease"/>
            <person name="Wu L."/>
            <person name="Ma J."/>
        </authorList>
    </citation>
    <scope>NUCLEOTIDE SEQUENCE [LARGE SCALE GENOMIC DNA]</scope>
    <source>
        <strain evidence="6">JCM 18542</strain>
    </source>
</reference>
<comment type="caution">
    <text evidence="5">The sequence shown here is derived from an EMBL/GenBank/DDBJ whole genome shotgun (WGS) entry which is preliminary data.</text>
</comment>
<accession>A0ABP9D7B9</accession>
<evidence type="ECO:0000256" key="1">
    <source>
        <dbReference type="SAM" id="SignalP"/>
    </source>
</evidence>
<evidence type="ECO:0000313" key="6">
    <source>
        <dbReference type="Proteomes" id="UP001500839"/>
    </source>
</evidence>
<protein>
    <submittedName>
        <fullName evidence="5">Uncharacterized protein</fullName>
    </submittedName>
</protein>
<dbReference type="EMBL" id="BAABKQ010000004">
    <property type="protein sequence ID" value="GAA4826550.1"/>
    <property type="molecule type" value="Genomic_DNA"/>
</dbReference>
<evidence type="ECO:0000313" key="2">
    <source>
        <dbReference type="EMBL" id="GAA4826487.1"/>
    </source>
</evidence>
<dbReference type="EMBL" id="BAABKQ010000004">
    <property type="protein sequence ID" value="GAA4826487.1"/>
    <property type="molecule type" value="Genomic_DNA"/>
</dbReference>
<keyword evidence="6" id="KW-1185">Reference proteome</keyword>
<dbReference type="EMBL" id="BAABKQ010000004">
    <property type="protein sequence ID" value="GAA4826610.1"/>
    <property type="molecule type" value="Genomic_DNA"/>
</dbReference>
<sequence length="161" mass="16617">MHKRIGAVLAAGASSALLLAGTGVASAAPAVEGTPTTDNQVCGTVYTNAPWVENGPPSSTAEGIPDVTITLDLYDSSGNLLATDTTTTGPGGEYCATGDSSMAFEVAFNDAYVTITADSPSTPSPWQTSSGDSHIDASIFQDHIYLTFPPLQSAWHFNFVQ</sequence>
<keyword evidence="1" id="KW-0732">Signal</keyword>
<dbReference type="InterPro" id="IPR013783">
    <property type="entry name" value="Ig-like_fold"/>
</dbReference>
<organism evidence="5 6">
    <name type="scientific">Tomitella cavernea</name>
    <dbReference type="NCBI Taxonomy" id="1387982"/>
    <lineage>
        <taxon>Bacteria</taxon>
        <taxon>Bacillati</taxon>
        <taxon>Actinomycetota</taxon>
        <taxon>Actinomycetes</taxon>
        <taxon>Mycobacteriales</taxon>
        <taxon>Tomitella</taxon>
    </lineage>
</organism>
<name>A0ABP9D7B9_9ACTN</name>
<reference evidence="5" key="3">
    <citation type="submission" date="2023-12" db="EMBL/GenBank/DDBJ databases">
        <authorList>
            <person name="Sun Q."/>
            <person name="Inoue M."/>
        </authorList>
    </citation>
    <scope>NUCLEOTIDE SEQUENCE</scope>
    <source>
        <strain evidence="5">JCM 18542</strain>
    </source>
</reference>
<evidence type="ECO:0000313" key="3">
    <source>
        <dbReference type="EMBL" id="GAA4826550.1"/>
    </source>
</evidence>